<comment type="caution">
    <text evidence="1">The sequence shown here is derived from an EMBL/GenBank/DDBJ whole genome shotgun (WGS) entry which is preliminary data.</text>
</comment>
<name>A0A917NGW2_9BACL</name>
<gene>
    <name evidence="1" type="ORF">GCM10010885_06910</name>
</gene>
<dbReference type="Proteomes" id="UP000637695">
    <property type="component" value="Unassembled WGS sequence"/>
</dbReference>
<keyword evidence="2" id="KW-1185">Reference proteome</keyword>
<evidence type="ECO:0000313" key="1">
    <source>
        <dbReference type="EMBL" id="GGJ00289.1"/>
    </source>
</evidence>
<evidence type="ECO:0000313" key="2">
    <source>
        <dbReference type="Proteomes" id="UP000637695"/>
    </source>
</evidence>
<accession>A0A917NGW2</accession>
<reference evidence="1" key="2">
    <citation type="submission" date="2020-09" db="EMBL/GenBank/DDBJ databases">
        <authorList>
            <person name="Sun Q."/>
            <person name="Ohkuma M."/>
        </authorList>
    </citation>
    <scope>NUCLEOTIDE SEQUENCE</scope>
    <source>
        <strain evidence="1">JCM 18487</strain>
    </source>
</reference>
<dbReference type="EMBL" id="BMOY01000007">
    <property type="protein sequence ID" value="GGJ00289.1"/>
    <property type="molecule type" value="Genomic_DNA"/>
</dbReference>
<sequence>MGAGRTGFPPGNIGAKDRAAAAWLTTRVDAGNSTANAAAHTRQTWMARITMSCDPPFFPYASRHRYSFDNTASAKTATATNAMATNKPTFIPQPLLPQRA</sequence>
<dbReference type="AlphaFoldDB" id="A0A917NGW2"/>
<protein>
    <submittedName>
        <fullName evidence="1">Uncharacterized protein</fullName>
    </submittedName>
</protein>
<organism evidence="1 2">
    <name type="scientific">Alicyclobacillus cellulosilyticus</name>
    <dbReference type="NCBI Taxonomy" id="1003997"/>
    <lineage>
        <taxon>Bacteria</taxon>
        <taxon>Bacillati</taxon>
        <taxon>Bacillota</taxon>
        <taxon>Bacilli</taxon>
        <taxon>Bacillales</taxon>
        <taxon>Alicyclobacillaceae</taxon>
        <taxon>Alicyclobacillus</taxon>
    </lineage>
</organism>
<proteinExistence type="predicted"/>
<reference evidence="1" key="1">
    <citation type="journal article" date="2014" name="Int. J. Syst. Evol. Microbiol.">
        <title>Complete genome sequence of Corynebacterium casei LMG S-19264T (=DSM 44701T), isolated from a smear-ripened cheese.</title>
        <authorList>
            <consortium name="US DOE Joint Genome Institute (JGI-PGF)"/>
            <person name="Walter F."/>
            <person name="Albersmeier A."/>
            <person name="Kalinowski J."/>
            <person name="Ruckert C."/>
        </authorList>
    </citation>
    <scope>NUCLEOTIDE SEQUENCE</scope>
    <source>
        <strain evidence="1">JCM 18487</strain>
    </source>
</reference>